<reference evidence="3" key="1">
    <citation type="journal article" date="2021" name="PeerJ">
        <title>Extensive microbial diversity within the chicken gut microbiome revealed by metagenomics and culture.</title>
        <authorList>
            <person name="Gilroy R."/>
            <person name="Ravi A."/>
            <person name="Getino M."/>
            <person name="Pursley I."/>
            <person name="Horton D.L."/>
            <person name="Alikhan N.F."/>
            <person name="Baker D."/>
            <person name="Gharbi K."/>
            <person name="Hall N."/>
            <person name="Watson M."/>
            <person name="Adriaenssens E.M."/>
            <person name="Foster-Nyarko E."/>
            <person name="Jarju S."/>
            <person name="Secka A."/>
            <person name="Antonio M."/>
            <person name="Oren A."/>
            <person name="Chaudhuri R.R."/>
            <person name="La Ragione R."/>
            <person name="Hildebrand F."/>
            <person name="Pallen M.J."/>
        </authorList>
    </citation>
    <scope>NUCLEOTIDE SEQUENCE</scope>
    <source>
        <strain evidence="3">6966</strain>
    </source>
</reference>
<accession>A0A921H705</accession>
<sequence length="114" mass="13358">MSKEIKYELDNLTREKMSLKKRGSLNPNYGRPRTPATKEKIAQSQRKSWEKRKTGQNSKTNDSYLGDIQFNTKEETLDFFEELNQKHGKMIIISQDKFETLIDFLVEKALSKTP</sequence>
<dbReference type="AlphaFoldDB" id="A0A921H705"/>
<dbReference type="Proteomes" id="UP000742098">
    <property type="component" value="Unassembled WGS sequence"/>
</dbReference>
<organism evidence="3 4">
    <name type="scientific">Butyricimonas virosa</name>
    <dbReference type="NCBI Taxonomy" id="544645"/>
    <lineage>
        <taxon>Bacteria</taxon>
        <taxon>Pseudomonadati</taxon>
        <taxon>Bacteroidota</taxon>
        <taxon>Bacteroidia</taxon>
        <taxon>Bacteroidales</taxon>
        <taxon>Odoribacteraceae</taxon>
        <taxon>Butyricimonas</taxon>
    </lineage>
</organism>
<feature type="domain" description="Nuclease associated modular" evidence="2">
    <location>
        <begin position="13"/>
        <end position="42"/>
    </location>
</feature>
<evidence type="ECO:0000313" key="4">
    <source>
        <dbReference type="Proteomes" id="UP000742098"/>
    </source>
</evidence>
<dbReference type="Pfam" id="PF07460">
    <property type="entry name" value="NUMOD3"/>
    <property type="match status" value="1"/>
</dbReference>
<name>A0A921H705_9BACT</name>
<proteinExistence type="predicted"/>
<feature type="region of interest" description="Disordered" evidence="1">
    <location>
        <begin position="16"/>
        <end position="65"/>
    </location>
</feature>
<comment type="caution">
    <text evidence="3">The sequence shown here is derived from an EMBL/GenBank/DDBJ whole genome shotgun (WGS) entry which is preliminary data.</text>
</comment>
<protein>
    <recommendedName>
        <fullName evidence="2">Nuclease associated modular domain-containing protein</fullName>
    </recommendedName>
</protein>
<reference evidence="3" key="2">
    <citation type="submission" date="2021-09" db="EMBL/GenBank/DDBJ databases">
        <authorList>
            <person name="Gilroy R."/>
        </authorList>
    </citation>
    <scope>NUCLEOTIDE SEQUENCE</scope>
    <source>
        <strain evidence="3">6966</strain>
    </source>
</reference>
<dbReference type="InterPro" id="IPR003611">
    <property type="entry name" value="NUMOD3"/>
</dbReference>
<evidence type="ECO:0000313" key="3">
    <source>
        <dbReference type="EMBL" id="HJF72464.1"/>
    </source>
</evidence>
<gene>
    <name evidence="3" type="ORF">K8V05_17075</name>
</gene>
<evidence type="ECO:0000259" key="2">
    <source>
        <dbReference type="Pfam" id="PF07460"/>
    </source>
</evidence>
<dbReference type="GO" id="GO:0003677">
    <property type="term" value="F:DNA binding"/>
    <property type="evidence" value="ECO:0007669"/>
    <property type="project" value="InterPro"/>
</dbReference>
<evidence type="ECO:0000256" key="1">
    <source>
        <dbReference type="SAM" id="MobiDB-lite"/>
    </source>
</evidence>
<dbReference type="EMBL" id="DYVS01000326">
    <property type="protein sequence ID" value="HJF72464.1"/>
    <property type="molecule type" value="Genomic_DNA"/>
</dbReference>
<feature type="compositionally biased region" description="Basic and acidic residues" evidence="1">
    <location>
        <begin position="36"/>
        <end position="53"/>
    </location>
</feature>